<organism evidence="1 2">
    <name type="scientific">Glycomyces niveus</name>
    <dbReference type="NCBI Taxonomy" id="2820287"/>
    <lineage>
        <taxon>Bacteria</taxon>
        <taxon>Bacillati</taxon>
        <taxon>Actinomycetota</taxon>
        <taxon>Actinomycetes</taxon>
        <taxon>Glycomycetales</taxon>
        <taxon>Glycomycetaceae</taxon>
        <taxon>Glycomyces</taxon>
    </lineage>
</organism>
<dbReference type="Pfam" id="PF04134">
    <property type="entry name" value="DCC1-like"/>
    <property type="match status" value="1"/>
</dbReference>
<protein>
    <submittedName>
        <fullName evidence="1">DUF393 domain-containing protein</fullName>
    </submittedName>
</protein>
<gene>
    <name evidence="1" type="ORF">J5V16_18835</name>
</gene>
<evidence type="ECO:0000313" key="2">
    <source>
        <dbReference type="Proteomes" id="UP000681341"/>
    </source>
</evidence>
<dbReference type="InterPro" id="IPR007263">
    <property type="entry name" value="DCC1-like"/>
</dbReference>
<proteinExistence type="predicted"/>
<dbReference type="EMBL" id="JAGFNP010000011">
    <property type="protein sequence ID" value="MBO3734889.1"/>
    <property type="molecule type" value="Genomic_DNA"/>
</dbReference>
<dbReference type="Proteomes" id="UP000681341">
    <property type="component" value="Unassembled WGS sequence"/>
</dbReference>
<reference evidence="1 2" key="1">
    <citation type="submission" date="2021-03" db="EMBL/GenBank/DDBJ databases">
        <title>Glycomyces sp. nov., a novel actinomycete isolated from soil.</title>
        <authorList>
            <person name="Yang X."/>
            <person name="Xu X."/>
        </authorList>
    </citation>
    <scope>NUCLEOTIDE SEQUENCE [LARGE SCALE GENOMIC DNA]</scope>
    <source>
        <strain evidence="1 2">NEAU-S30</strain>
    </source>
</reference>
<accession>A0ABS3U7Z0</accession>
<comment type="caution">
    <text evidence="1">The sequence shown here is derived from an EMBL/GenBank/DDBJ whole genome shotgun (WGS) entry which is preliminary data.</text>
</comment>
<name>A0ABS3U7Z0_9ACTN</name>
<dbReference type="RefSeq" id="WP_208498394.1">
    <property type="nucleotide sequence ID" value="NZ_JAGFNP010000011.1"/>
</dbReference>
<keyword evidence="2" id="KW-1185">Reference proteome</keyword>
<evidence type="ECO:0000313" key="1">
    <source>
        <dbReference type="EMBL" id="MBO3734889.1"/>
    </source>
</evidence>
<sequence length="129" mass="14535">MEHTFIYDGDCAFCSQSARFLERRVRTAAKVTPWQWADLESLGVTQEEAEAAVIWVEPGLKQAGPDAIAVLLRRAQWYWKPAGWALSLKPVSWLTWPLYRLISRNRHKLPGGTAACSLPQAERDRLAGA</sequence>